<dbReference type="AlphaFoldDB" id="A0AA38WWG4"/>
<keyword evidence="3" id="KW-1185">Reference proteome</keyword>
<proteinExistence type="predicted"/>
<dbReference type="GO" id="GO:0016020">
    <property type="term" value="C:membrane"/>
    <property type="evidence" value="ECO:0007669"/>
    <property type="project" value="TreeGrafter"/>
</dbReference>
<evidence type="ECO:0000259" key="1">
    <source>
        <dbReference type="Pfam" id="PF00561"/>
    </source>
</evidence>
<dbReference type="SUPFAM" id="SSF53474">
    <property type="entry name" value="alpha/beta-Hydrolases"/>
    <property type="match status" value="1"/>
</dbReference>
<dbReference type="PANTHER" id="PTHR43798:SF33">
    <property type="entry name" value="HYDROLASE, PUTATIVE (AFU_ORTHOLOGUE AFUA_2G14860)-RELATED"/>
    <property type="match status" value="1"/>
</dbReference>
<sequence length="303" mass="34478">MVQVLDHTGTLVKCGRARVHGIRLYYITAGKGPALVLLHGTPKNSFYWYKLFPLLTEHFTLVAPDLRGFGYSDKPPTTDGYDCKTNADDIAELMSQLGHKQYHVHGEDRGAEYAYALAAIYRDQVLSLSFCEMLISGFGLEESSFWTPENVSAQFRQQGVWCWHLGFFFIPHVPEMLIQGHEREFWEHFIKQECYNPGAVDAEALNHWIECVKQPGCLRGILETYRAGFKNAEINRDSARKKLTIPVMTIGAPEFFGPQVRECALKFAENVQRSEIFEECGHSLALEAEERLATCLKEFMNSV</sequence>
<evidence type="ECO:0000313" key="2">
    <source>
        <dbReference type="EMBL" id="KAJ9602372.1"/>
    </source>
</evidence>
<protein>
    <recommendedName>
        <fullName evidence="1">AB hydrolase-1 domain-containing protein</fullName>
    </recommendedName>
</protein>
<dbReference type="EMBL" id="JAPDRK010000027">
    <property type="protein sequence ID" value="KAJ9602372.1"/>
    <property type="molecule type" value="Genomic_DNA"/>
</dbReference>
<dbReference type="GO" id="GO:0047372">
    <property type="term" value="F:monoacylglycerol lipase activity"/>
    <property type="evidence" value="ECO:0007669"/>
    <property type="project" value="TreeGrafter"/>
</dbReference>
<accession>A0AA38WWG4</accession>
<dbReference type="InterPro" id="IPR000073">
    <property type="entry name" value="AB_hydrolase_1"/>
</dbReference>
<feature type="domain" description="AB hydrolase-1" evidence="1">
    <location>
        <begin position="33"/>
        <end position="133"/>
    </location>
</feature>
<gene>
    <name evidence="2" type="ORF">H2200_013227</name>
</gene>
<dbReference type="Gene3D" id="3.40.50.1820">
    <property type="entry name" value="alpha/beta hydrolase"/>
    <property type="match status" value="1"/>
</dbReference>
<dbReference type="InterPro" id="IPR029058">
    <property type="entry name" value="AB_hydrolase_fold"/>
</dbReference>
<dbReference type="GO" id="GO:0046464">
    <property type="term" value="P:acylglycerol catabolic process"/>
    <property type="evidence" value="ECO:0007669"/>
    <property type="project" value="TreeGrafter"/>
</dbReference>
<name>A0AA38WWG4_9EURO</name>
<dbReference type="Proteomes" id="UP001172673">
    <property type="component" value="Unassembled WGS sequence"/>
</dbReference>
<dbReference type="Pfam" id="PF00561">
    <property type="entry name" value="Abhydrolase_1"/>
    <property type="match status" value="1"/>
</dbReference>
<organism evidence="2 3">
    <name type="scientific">Cladophialophora chaetospira</name>
    <dbReference type="NCBI Taxonomy" id="386627"/>
    <lineage>
        <taxon>Eukaryota</taxon>
        <taxon>Fungi</taxon>
        <taxon>Dikarya</taxon>
        <taxon>Ascomycota</taxon>
        <taxon>Pezizomycotina</taxon>
        <taxon>Eurotiomycetes</taxon>
        <taxon>Chaetothyriomycetidae</taxon>
        <taxon>Chaetothyriales</taxon>
        <taxon>Herpotrichiellaceae</taxon>
        <taxon>Cladophialophora</taxon>
    </lineage>
</organism>
<dbReference type="PANTHER" id="PTHR43798">
    <property type="entry name" value="MONOACYLGLYCEROL LIPASE"/>
    <property type="match status" value="1"/>
</dbReference>
<reference evidence="2" key="1">
    <citation type="submission" date="2022-10" db="EMBL/GenBank/DDBJ databases">
        <title>Culturing micro-colonial fungi from biological soil crusts in the Mojave desert and describing Neophaeococcomyces mojavensis, and introducing the new genera and species Taxawa tesnikishii.</title>
        <authorList>
            <person name="Kurbessoian T."/>
            <person name="Stajich J.E."/>
        </authorList>
    </citation>
    <scope>NUCLEOTIDE SEQUENCE</scope>
    <source>
        <strain evidence="2">TK_41</strain>
    </source>
</reference>
<comment type="caution">
    <text evidence="2">The sequence shown here is derived from an EMBL/GenBank/DDBJ whole genome shotgun (WGS) entry which is preliminary data.</text>
</comment>
<evidence type="ECO:0000313" key="3">
    <source>
        <dbReference type="Proteomes" id="UP001172673"/>
    </source>
</evidence>
<dbReference type="InterPro" id="IPR050266">
    <property type="entry name" value="AB_hydrolase_sf"/>
</dbReference>